<evidence type="ECO:0000313" key="9">
    <source>
        <dbReference type="EMBL" id="VVD97717.1"/>
    </source>
</evidence>
<dbReference type="AlphaFoldDB" id="A0A5E4UCC2"/>
<keyword evidence="6 7" id="KW-0472">Membrane</keyword>
<evidence type="ECO:0000259" key="8">
    <source>
        <dbReference type="Pfam" id="PF00884"/>
    </source>
</evidence>
<dbReference type="EC" id="2.7.-.-" evidence="9"/>
<keyword evidence="5 7" id="KW-1133">Transmembrane helix</keyword>
<proteinExistence type="predicted"/>
<dbReference type="PANTHER" id="PTHR30443:SF2">
    <property type="entry name" value="PHOSPHOETHANOLAMINE TRANSFERASE EPTC"/>
    <property type="match status" value="1"/>
</dbReference>
<dbReference type="CDD" id="cd16017">
    <property type="entry name" value="LptA"/>
    <property type="match status" value="1"/>
</dbReference>
<feature type="transmembrane region" description="Helical" evidence="7">
    <location>
        <begin position="79"/>
        <end position="101"/>
    </location>
</feature>
<gene>
    <name evidence="9" type="primary">cptA</name>
    <name evidence="9" type="ORF">PTE30175_01894</name>
</gene>
<dbReference type="PANTHER" id="PTHR30443">
    <property type="entry name" value="INNER MEMBRANE PROTEIN"/>
    <property type="match status" value="1"/>
</dbReference>
<dbReference type="GO" id="GO:0016776">
    <property type="term" value="F:phosphotransferase activity, phosphate group as acceptor"/>
    <property type="evidence" value="ECO:0007669"/>
    <property type="project" value="TreeGrafter"/>
</dbReference>
<evidence type="ECO:0000256" key="5">
    <source>
        <dbReference type="ARBA" id="ARBA00022989"/>
    </source>
</evidence>
<organism evidence="9 10">
    <name type="scientific">Pandoraea terrae</name>
    <dbReference type="NCBI Taxonomy" id="1537710"/>
    <lineage>
        <taxon>Bacteria</taxon>
        <taxon>Pseudomonadati</taxon>
        <taxon>Pseudomonadota</taxon>
        <taxon>Betaproteobacteria</taxon>
        <taxon>Burkholderiales</taxon>
        <taxon>Burkholderiaceae</taxon>
        <taxon>Pandoraea</taxon>
    </lineage>
</organism>
<evidence type="ECO:0000256" key="2">
    <source>
        <dbReference type="ARBA" id="ARBA00022475"/>
    </source>
</evidence>
<dbReference type="InterPro" id="IPR058130">
    <property type="entry name" value="PEA_transf_C"/>
</dbReference>
<protein>
    <submittedName>
        <fullName evidence="9">Phosphoethanolamine transferase CptA</fullName>
        <ecNumber evidence="9">2.7.-.-</ecNumber>
    </submittedName>
</protein>
<reference evidence="9 10" key="1">
    <citation type="submission" date="2019-08" db="EMBL/GenBank/DDBJ databases">
        <authorList>
            <person name="Peeters C."/>
        </authorList>
    </citation>
    <scope>NUCLEOTIDE SEQUENCE [LARGE SCALE GENOMIC DNA]</scope>
    <source>
        <strain evidence="9 10">LMG 30175</strain>
    </source>
</reference>
<feature type="transmembrane region" description="Helical" evidence="7">
    <location>
        <begin position="155"/>
        <end position="171"/>
    </location>
</feature>
<dbReference type="EMBL" id="CABPRZ010000006">
    <property type="protein sequence ID" value="VVD97717.1"/>
    <property type="molecule type" value="Genomic_DNA"/>
</dbReference>
<evidence type="ECO:0000256" key="6">
    <source>
        <dbReference type="ARBA" id="ARBA00023136"/>
    </source>
</evidence>
<evidence type="ECO:0000256" key="3">
    <source>
        <dbReference type="ARBA" id="ARBA00022679"/>
    </source>
</evidence>
<sequence length="533" mass="59981">MHKTTPPCVDHPITLESYWRKYAEWPGVIALLTGCGALLGSAGLEWRETVKILAVLALSLAMTRQMPKRRWTKSLALCWYCLLTVDVGLTGSLQAAYGLSLESPTVLTALGNTHWHETKEFLASLSLLWSVLFCVWFALFYTALWRLGQPRAEGWRLEACVLITIFGMLHLNPTAREKNPIFGWTKIYTRNAAFRDDIAKLTKQRNDAAIWLAAQPVKYVGPSRRTVVLVLGESINRTNWQIHGYLRETSPRLSALRDELLVMNDVVSSEGTTVASIRSMLTLGTDEMRGPGVTALARLAGYKTYWLTNQVDRYLWGRFASEADFRAQTNSNDDGRRGRSLDEALQPLVSAALSDPAPHKFIVVHMLGAHPHYDLRYPATWAFFQDDDPIDAQLISKNRWPWIRNARKHYDRAMRYHDAQLGDIIDRLRQLPAGEAALLYTADHGQEVGHTRNFAGHAPGHIAGHAVPMIVWPRSESRKANMVESRAYSTSRLEGTLASLLRIETPLANPADDVLGEWFRDAPRFIGTLPYPG</sequence>
<dbReference type="SUPFAM" id="SSF53649">
    <property type="entry name" value="Alkaline phosphatase-like"/>
    <property type="match status" value="1"/>
</dbReference>
<dbReference type="InterPro" id="IPR017850">
    <property type="entry name" value="Alkaline_phosphatase_core_sf"/>
</dbReference>
<keyword evidence="2" id="KW-1003">Cell membrane</keyword>
<dbReference type="OrthoDB" id="9786870at2"/>
<comment type="subcellular location">
    <subcellularLocation>
        <location evidence="1">Cell membrane</location>
        <topology evidence="1">Multi-pass membrane protein</topology>
    </subcellularLocation>
</comment>
<keyword evidence="4 7" id="KW-0812">Transmembrane</keyword>
<feature type="transmembrane region" description="Helical" evidence="7">
    <location>
        <begin position="25"/>
        <end position="44"/>
    </location>
</feature>
<feature type="transmembrane region" description="Helical" evidence="7">
    <location>
        <begin position="121"/>
        <end position="143"/>
    </location>
</feature>
<dbReference type="Pfam" id="PF00884">
    <property type="entry name" value="Sulfatase"/>
    <property type="match status" value="1"/>
</dbReference>
<dbReference type="InterPro" id="IPR040423">
    <property type="entry name" value="PEA_transferase"/>
</dbReference>
<keyword evidence="3 9" id="KW-0808">Transferase</keyword>
<dbReference type="Gene3D" id="3.40.720.10">
    <property type="entry name" value="Alkaline Phosphatase, subunit A"/>
    <property type="match status" value="1"/>
</dbReference>
<accession>A0A5E4UCC2</accession>
<evidence type="ECO:0000256" key="4">
    <source>
        <dbReference type="ARBA" id="ARBA00022692"/>
    </source>
</evidence>
<evidence type="ECO:0000256" key="7">
    <source>
        <dbReference type="SAM" id="Phobius"/>
    </source>
</evidence>
<dbReference type="PROSITE" id="PS51257">
    <property type="entry name" value="PROKAR_LIPOPROTEIN"/>
    <property type="match status" value="1"/>
</dbReference>
<evidence type="ECO:0000313" key="10">
    <source>
        <dbReference type="Proteomes" id="UP000414233"/>
    </source>
</evidence>
<dbReference type="GO" id="GO:0009244">
    <property type="term" value="P:lipopolysaccharide core region biosynthetic process"/>
    <property type="evidence" value="ECO:0007669"/>
    <property type="project" value="TreeGrafter"/>
</dbReference>
<dbReference type="Proteomes" id="UP000414233">
    <property type="component" value="Unassembled WGS sequence"/>
</dbReference>
<name>A0A5E4UCC2_9BURK</name>
<keyword evidence="10" id="KW-1185">Reference proteome</keyword>
<dbReference type="InterPro" id="IPR000917">
    <property type="entry name" value="Sulfatase_N"/>
</dbReference>
<evidence type="ECO:0000256" key="1">
    <source>
        <dbReference type="ARBA" id="ARBA00004651"/>
    </source>
</evidence>
<feature type="domain" description="Sulfatase N-terminal" evidence="8">
    <location>
        <begin position="225"/>
        <end position="501"/>
    </location>
</feature>
<dbReference type="GO" id="GO:0005886">
    <property type="term" value="C:plasma membrane"/>
    <property type="evidence" value="ECO:0007669"/>
    <property type="project" value="UniProtKB-SubCell"/>
</dbReference>